<dbReference type="Proteomes" id="UP000037035">
    <property type="component" value="Unassembled WGS sequence"/>
</dbReference>
<protein>
    <recommendedName>
        <fullName evidence="3">HAT C-terminal dimerisation domain-containing protein</fullName>
    </recommendedName>
</protein>
<reference evidence="1 2" key="1">
    <citation type="submission" date="2015-08" db="EMBL/GenBank/DDBJ databases">
        <title>Next Generation Sequencing and Analysis of the Genome of Puccinia sorghi L Schw, the Causal Agent of Maize Common Rust.</title>
        <authorList>
            <person name="Rochi L."/>
            <person name="Burguener G."/>
            <person name="Darino M."/>
            <person name="Turjanski A."/>
            <person name="Kreff E."/>
            <person name="Dieguez M.J."/>
            <person name="Sacco F."/>
        </authorList>
    </citation>
    <scope>NUCLEOTIDE SEQUENCE [LARGE SCALE GENOMIC DNA]</scope>
    <source>
        <strain evidence="1 2">RO10H11247</strain>
    </source>
</reference>
<dbReference type="AlphaFoldDB" id="A0A0L6U9S7"/>
<accession>A0A0L6U9S7</accession>
<organism evidence="1 2">
    <name type="scientific">Puccinia sorghi</name>
    <dbReference type="NCBI Taxonomy" id="27349"/>
    <lineage>
        <taxon>Eukaryota</taxon>
        <taxon>Fungi</taxon>
        <taxon>Dikarya</taxon>
        <taxon>Basidiomycota</taxon>
        <taxon>Pucciniomycotina</taxon>
        <taxon>Pucciniomycetes</taxon>
        <taxon>Pucciniales</taxon>
        <taxon>Pucciniaceae</taxon>
        <taxon>Puccinia</taxon>
    </lineage>
</organism>
<evidence type="ECO:0008006" key="3">
    <source>
        <dbReference type="Google" id="ProtNLM"/>
    </source>
</evidence>
<evidence type="ECO:0000313" key="1">
    <source>
        <dbReference type="EMBL" id="KNZ44520.1"/>
    </source>
</evidence>
<dbReference type="EMBL" id="LAVV01014693">
    <property type="protein sequence ID" value="KNZ44520.1"/>
    <property type="molecule type" value="Genomic_DNA"/>
</dbReference>
<evidence type="ECO:0000313" key="2">
    <source>
        <dbReference type="Proteomes" id="UP000037035"/>
    </source>
</evidence>
<comment type="caution">
    <text evidence="1">The sequence shown here is derived from an EMBL/GenBank/DDBJ whole genome shotgun (WGS) entry which is preliminary data.</text>
</comment>
<name>A0A0L6U9S7_9BASI</name>
<sequence length="186" mass="20816">MDEKVLLLIWFFEPLHEATEFLCSFKYPTLNMSLPIYISLMMNICQLKKYLVLAFQKTAPLCAMILDPHINIFSDFSPAAILLDFKVEAQQYDRSPARCGSNQLESKTELNASGKDYLHTSNEGPKTDVLNYWCSKMSIHPLLAAMESCFLAIPAPLLSKCSPNARPSLALITQVSQQNQSSTSCA</sequence>
<gene>
    <name evidence="1" type="ORF">VP01_907g3</name>
</gene>
<proteinExistence type="predicted"/>
<dbReference type="VEuPathDB" id="FungiDB:VP01_907g3"/>
<keyword evidence="2" id="KW-1185">Reference proteome</keyword>